<dbReference type="Proteomes" id="UP000295601">
    <property type="component" value="Unassembled WGS sequence"/>
</dbReference>
<dbReference type="GO" id="GO:0016491">
    <property type="term" value="F:oxidoreductase activity"/>
    <property type="evidence" value="ECO:0007669"/>
    <property type="project" value="UniProtKB-KW"/>
</dbReference>
<evidence type="ECO:0000313" key="6">
    <source>
        <dbReference type="EMBL" id="TDP89755.1"/>
    </source>
</evidence>
<dbReference type="GO" id="GO:0000166">
    <property type="term" value="F:nucleotide binding"/>
    <property type="evidence" value="ECO:0007669"/>
    <property type="project" value="InterPro"/>
</dbReference>
<dbReference type="Gene3D" id="3.30.360.10">
    <property type="entry name" value="Dihydrodipicolinate Reductase, domain 2"/>
    <property type="match status" value="1"/>
</dbReference>
<dbReference type="NCBIfam" id="TIGR04380">
    <property type="entry name" value="myo_inos_iolG"/>
    <property type="match status" value="1"/>
</dbReference>
<accession>A0A4R6RU10</accession>
<name>A0A4R6RU10_9MICO</name>
<sequence length="336" mass="35701">MSSALRIALIGTGRIGKVHAANIASCADTELVVVADPMAESAEDVVQRFGGRATEDALAALDRDLVDAVVVASPTPTHIELIGACIDRGIPVLSEKPIDLDMGRVEALRSRVERAVSAVAIGFNQRFDPAIAEVHRRVVAGEIGGIEQLAITSRDPGPPPAAYIAISGGIFRDMTIHDFDLARFFVGEIEEVTAVGSCLFDAGAREHDDFDTVAVTLKARTGAIVTITNSRHSSFGYDQRIEAFGSEGLLSVENVPASHVNVSNATHSGARGPVIEQFLERYANAYARELDAFVALVRKGESSSPTFNDGWAAQVVAEAAHQSARSGRTVRTDEVI</sequence>
<dbReference type="Pfam" id="PF01408">
    <property type="entry name" value="GFO_IDH_MocA"/>
    <property type="match status" value="1"/>
</dbReference>
<organism evidence="6 7">
    <name type="scientific">Leucobacter luti</name>
    <dbReference type="NCBI Taxonomy" id="340320"/>
    <lineage>
        <taxon>Bacteria</taxon>
        <taxon>Bacillati</taxon>
        <taxon>Actinomycetota</taxon>
        <taxon>Actinomycetes</taxon>
        <taxon>Micrococcales</taxon>
        <taxon>Microbacteriaceae</taxon>
        <taxon>Leucobacter</taxon>
    </lineage>
</organism>
<dbReference type="Pfam" id="PF22725">
    <property type="entry name" value="GFO_IDH_MocA_C3"/>
    <property type="match status" value="1"/>
</dbReference>
<keyword evidence="3" id="KW-0520">NAD</keyword>
<evidence type="ECO:0000259" key="5">
    <source>
        <dbReference type="Pfam" id="PF22725"/>
    </source>
</evidence>
<evidence type="ECO:0000259" key="4">
    <source>
        <dbReference type="Pfam" id="PF01408"/>
    </source>
</evidence>
<dbReference type="RefSeq" id="WP_133617717.1">
    <property type="nucleotide sequence ID" value="NZ_SNYA01000008.1"/>
</dbReference>
<dbReference type="EMBL" id="SNYA01000008">
    <property type="protein sequence ID" value="TDP89755.1"/>
    <property type="molecule type" value="Genomic_DNA"/>
</dbReference>
<feature type="domain" description="Gfo/Idh/MocA-like oxidoreductase N-terminal" evidence="4">
    <location>
        <begin position="5"/>
        <end position="117"/>
    </location>
</feature>
<dbReference type="GO" id="GO:0005737">
    <property type="term" value="C:cytoplasm"/>
    <property type="evidence" value="ECO:0007669"/>
    <property type="project" value="TreeGrafter"/>
</dbReference>
<comment type="caution">
    <text evidence="6">The sequence shown here is derived from an EMBL/GenBank/DDBJ whole genome shotgun (WGS) entry which is preliminary data.</text>
</comment>
<gene>
    <name evidence="6" type="ORF">EDF62_3052</name>
</gene>
<keyword evidence="7" id="KW-1185">Reference proteome</keyword>
<dbReference type="InterPro" id="IPR030827">
    <property type="entry name" value="Myo_inos_IolG"/>
</dbReference>
<dbReference type="InterPro" id="IPR000683">
    <property type="entry name" value="Gfo/Idh/MocA-like_OxRdtase_N"/>
</dbReference>
<dbReference type="AlphaFoldDB" id="A0A4R6RU10"/>
<evidence type="ECO:0000256" key="3">
    <source>
        <dbReference type="ARBA" id="ARBA00023027"/>
    </source>
</evidence>
<evidence type="ECO:0000256" key="1">
    <source>
        <dbReference type="ARBA" id="ARBA00010928"/>
    </source>
</evidence>
<dbReference type="SUPFAM" id="SSF51735">
    <property type="entry name" value="NAD(P)-binding Rossmann-fold domains"/>
    <property type="match status" value="1"/>
</dbReference>
<keyword evidence="2" id="KW-0560">Oxidoreductase</keyword>
<evidence type="ECO:0000313" key="7">
    <source>
        <dbReference type="Proteomes" id="UP000295601"/>
    </source>
</evidence>
<feature type="domain" description="GFO/IDH/MocA-like oxidoreductase" evidence="5">
    <location>
        <begin position="132"/>
        <end position="250"/>
    </location>
</feature>
<comment type="similarity">
    <text evidence="1">Belongs to the Gfo/Idh/MocA family.</text>
</comment>
<dbReference type="Gene3D" id="3.40.50.720">
    <property type="entry name" value="NAD(P)-binding Rossmann-like Domain"/>
    <property type="match status" value="1"/>
</dbReference>
<proteinExistence type="inferred from homology"/>
<dbReference type="InterPro" id="IPR036291">
    <property type="entry name" value="NAD(P)-bd_dom_sf"/>
</dbReference>
<dbReference type="GO" id="GO:0006740">
    <property type="term" value="P:NADPH regeneration"/>
    <property type="evidence" value="ECO:0007669"/>
    <property type="project" value="TreeGrafter"/>
</dbReference>
<dbReference type="InterPro" id="IPR055170">
    <property type="entry name" value="GFO_IDH_MocA-like_dom"/>
</dbReference>
<dbReference type="PANTHER" id="PTHR42840:SF3">
    <property type="entry name" value="BINDING ROSSMANN FOLD OXIDOREDUCTASE, PUTATIVE (AFU_ORTHOLOGUE AFUA_2G10240)-RELATED"/>
    <property type="match status" value="1"/>
</dbReference>
<protein>
    <submittedName>
        <fullName evidence="6">Myo-inositol 2-dehydrogenase</fullName>
    </submittedName>
</protein>
<dbReference type="PANTHER" id="PTHR42840">
    <property type="entry name" value="NAD(P)-BINDING ROSSMANN-FOLD SUPERFAMILY PROTEIN-RELATED"/>
    <property type="match status" value="1"/>
</dbReference>
<dbReference type="SUPFAM" id="SSF55347">
    <property type="entry name" value="Glyceraldehyde-3-phosphate dehydrogenase-like, C-terminal domain"/>
    <property type="match status" value="1"/>
</dbReference>
<evidence type="ECO:0000256" key="2">
    <source>
        <dbReference type="ARBA" id="ARBA00023002"/>
    </source>
</evidence>
<dbReference type="OrthoDB" id="256869at2"/>
<reference evidence="6 7" key="1">
    <citation type="submission" date="2019-03" db="EMBL/GenBank/DDBJ databases">
        <title>Genomic analyses of the natural microbiome of Caenorhabditis elegans.</title>
        <authorList>
            <person name="Samuel B."/>
        </authorList>
    </citation>
    <scope>NUCLEOTIDE SEQUENCE [LARGE SCALE GENOMIC DNA]</scope>
    <source>
        <strain evidence="6 7">JUb18</strain>
    </source>
</reference>